<feature type="transmembrane region" description="Helical" evidence="6">
    <location>
        <begin position="404"/>
        <end position="426"/>
    </location>
</feature>
<feature type="transmembrane region" description="Helical" evidence="6">
    <location>
        <begin position="173"/>
        <end position="192"/>
    </location>
</feature>
<evidence type="ECO:0000256" key="4">
    <source>
        <dbReference type="ARBA" id="ARBA00023136"/>
    </source>
</evidence>
<dbReference type="InterPro" id="IPR036259">
    <property type="entry name" value="MFS_trans_sf"/>
</dbReference>
<dbReference type="EMBL" id="JANFNG010000057">
    <property type="protein sequence ID" value="MCQ4085178.1"/>
    <property type="molecule type" value="Genomic_DNA"/>
</dbReference>
<dbReference type="CDD" id="cd17321">
    <property type="entry name" value="MFS_MMR_MDR_like"/>
    <property type="match status" value="1"/>
</dbReference>
<keyword evidence="2 6" id="KW-0812">Transmembrane</keyword>
<feature type="transmembrane region" description="Helical" evidence="6">
    <location>
        <begin position="204"/>
        <end position="224"/>
    </location>
</feature>
<keyword evidence="9" id="KW-1185">Reference proteome</keyword>
<feature type="transmembrane region" description="Helical" evidence="6">
    <location>
        <begin position="272"/>
        <end position="295"/>
    </location>
</feature>
<dbReference type="Proteomes" id="UP001057702">
    <property type="component" value="Unassembled WGS sequence"/>
</dbReference>
<dbReference type="PANTHER" id="PTHR42718:SF39">
    <property type="entry name" value="ACTINORHODIN TRANSPORTER-RELATED"/>
    <property type="match status" value="1"/>
</dbReference>
<evidence type="ECO:0000256" key="5">
    <source>
        <dbReference type="ARBA" id="ARBA00023251"/>
    </source>
</evidence>
<feature type="transmembrane region" description="Helical" evidence="6">
    <location>
        <begin position="438"/>
        <end position="463"/>
    </location>
</feature>
<feature type="transmembrane region" description="Helical" evidence="6">
    <location>
        <begin position="12"/>
        <end position="32"/>
    </location>
</feature>
<gene>
    <name evidence="8" type="ORF">NGB36_32610</name>
</gene>
<keyword evidence="3 6" id="KW-1133">Transmembrane helix</keyword>
<feature type="domain" description="Major facilitator superfamily (MFS) profile" evidence="7">
    <location>
        <begin position="14"/>
        <end position="467"/>
    </location>
</feature>
<dbReference type="Gene3D" id="1.20.1720.10">
    <property type="entry name" value="Multidrug resistance protein D"/>
    <property type="match status" value="1"/>
</dbReference>
<dbReference type="InterPro" id="IPR020846">
    <property type="entry name" value="MFS_dom"/>
</dbReference>
<feature type="transmembrane region" description="Helical" evidence="6">
    <location>
        <begin position="52"/>
        <end position="73"/>
    </location>
</feature>
<feature type="transmembrane region" description="Helical" evidence="6">
    <location>
        <begin position="230"/>
        <end position="251"/>
    </location>
</feature>
<feature type="transmembrane region" description="Helical" evidence="6">
    <location>
        <begin position="138"/>
        <end position="161"/>
    </location>
</feature>
<sequence>MTEGTQWPRHGGWLLTALLGGMFLGNVDIAIVNVATPSIQQHLHASGAELELIVSGYTLTYAVLLITSARLGGMRGYRRMFLIGLTVFTLASLACGLAPTPVLLVAARVVQGAGAALLTSQVLTSIQLTFQGGARSRALGLYTAVLSGSAVFGQVVGGVLVSADVFGTAWRPIFLINVPIGLGLILMGRHFLPTDGRPSTQRLDLAGVGVLSTALLLLVLPMVLGQDAGWPLWTWLSFAASLAAFVWFAGVERRVGRRGGQPLITLALLRRPPVVHALVSQAATRATYFALLFVLAQYLQQGLHKSATYSGLVLVSWVAAFGVSGPLLAHAPAAVNRWVAPIGTVVLAIAFAGISAGLLAGTTSGVLLTALLGLGGLGYGAAFSGTLAHLTSSVEDRYAADTSGLFNTTLQVGGVLGVAAFGTVYLDLVPHGGRAAAVHGFTVVTLTLGAVALVAAVVCRLAITSKPSAPAAASPEPERTKAGA</sequence>
<evidence type="ECO:0000313" key="9">
    <source>
        <dbReference type="Proteomes" id="UP001057702"/>
    </source>
</evidence>
<dbReference type="InterPro" id="IPR011701">
    <property type="entry name" value="MFS"/>
</dbReference>
<keyword evidence="5" id="KW-0046">Antibiotic resistance</keyword>
<protein>
    <submittedName>
        <fullName evidence="8">MFS transporter</fullName>
    </submittedName>
</protein>
<evidence type="ECO:0000313" key="8">
    <source>
        <dbReference type="EMBL" id="MCQ4085178.1"/>
    </source>
</evidence>
<feature type="transmembrane region" description="Helical" evidence="6">
    <location>
        <begin position="366"/>
        <end position="392"/>
    </location>
</feature>
<feature type="transmembrane region" description="Helical" evidence="6">
    <location>
        <begin position="338"/>
        <end position="360"/>
    </location>
</feature>
<dbReference type="Gene3D" id="1.20.1250.20">
    <property type="entry name" value="MFS general substrate transporter like domains"/>
    <property type="match status" value="1"/>
</dbReference>
<feature type="transmembrane region" description="Helical" evidence="6">
    <location>
        <begin position="105"/>
        <end position="126"/>
    </location>
</feature>
<evidence type="ECO:0000256" key="6">
    <source>
        <dbReference type="SAM" id="Phobius"/>
    </source>
</evidence>
<comment type="caution">
    <text evidence="8">The sequence shown here is derived from an EMBL/GenBank/DDBJ whole genome shotgun (WGS) entry which is preliminary data.</text>
</comment>
<organism evidence="8 9">
    <name type="scientific">Streptomyces humicola</name>
    <dbReference type="NCBI Taxonomy" id="2953240"/>
    <lineage>
        <taxon>Bacteria</taxon>
        <taxon>Bacillati</taxon>
        <taxon>Actinomycetota</taxon>
        <taxon>Actinomycetes</taxon>
        <taxon>Kitasatosporales</taxon>
        <taxon>Streptomycetaceae</taxon>
        <taxon>Streptomyces</taxon>
    </lineage>
</organism>
<dbReference type="Pfam" id="PF07690">
    <property type="entry name" value="MFS_1"/>
    <property type="match status" value="1"/>
</dbReference>
<dbReference type="PROSITE" id="PS50850">
    <property type="entry name" value="MFS"/>
    <property type="match status" value="1"/>
</dbReference>
<feature type="transmembrane region" description="Helical" evidence="6">
    <location>
        <begin position="307"/>
        <end position="329"/>
    </location>
</feature>
<name>A0ABT1Q713_9ACTN</name>
<evidence type="ECO:0000256" key="3">
    <source>
        <dbReference type="ARBA" id="ARBA00022989"/>
    </source>
</evidence>
<dbReference type="SUPFAM" id="SSF103473">
    <property type="entry name" value="MFS general substrate transporter"/>
    <property type="match status" value="1"/>
</dbReference>
<evidence type="ECO:0000256" key="2">
    <source>
        <dbReference type="ARBA" id="ARBA00022692"/>
    </source>
</evidence>
<feature type="transmembrane region" description="Helical" evidence="6">
    <location>
        <begin position="80"/>
        <end position="99"/>
    </location>
</feature>
<keyword evidence="4 6" id="KW-0472">Membrane</keyword>
<dbReference type="RefSeq" id="WP_255924303.1">
    <property type="nucleotide sequence ID" value="NZ_JANFNG010000057.1"/>
</dbReference>
<reference evidence="8" key="1">
    <citation type="submission" date="2022-06" db="EMBL/GenBank/DDBJ databases">
        <title>Draft genome sequence of Streptomyces sp. RB6PN25 isolated from peat swamp forest in Thailand.</title>
        <authorList>
            <person name="Duangmal K."/>
            <person name="Klaysubun C."/>
        </authorList>
    </citation>
    <scope>NUCLEOTIDE SEQUENCE</scope>
    <source>
        <strain evidence="8">RB6PN25</strain>
    </source>
</reference>
<dbReference type="PANTHER" id="PTHR42718">
    <property type="entry name" value="MAJOR FACILITATOR SUPERFAMILY MULTIDRUG TRANSPORTER MFSC"/>
    <property type="match status" value="1"/>
</dbReference>
<proteinExistence type="predicted"/>
<evidence type="ECO:0000256" key="1">
    <source>
        <dbReference type="ARBA" id="ARBA00004651"/>
    </source>
</evidence>
<evidence type="ECO:0000259" key="7">
    <source>
        <dbReference type="PROSITE" id="PS50850"/>
    </source>
</evidence>
<comment type="subcellular location">
    <subcellularLocation>
        <location evidence="1">Cell membrane</location>
        <topology evidence="1">Multi-pass membrane protein</topology>
    </subcellularLocation>
</comment>
<accession>A0ABT1Q713</accession>